<dbReference type="Proteomes" id="UP000244128">
    <property type="component" value="Unassembled WGS sequence"/>
</dbReference>
<dbReference type="Pfam" id="PF13166">
    <property type="entry name" value="AAA_13"/>
    <property type="match status" value="1"/>
</dbReference>
<dbReference type="InterPro" id="IPR027417">
    <property type="entry name" value="P-loop_NTPase"/>
</dbReference>
<sequence length="877" mass="98624">MTTQHNSNQQKTVFECILEWSLSRPIWQRDTLRRIIAKGRLDDHEIAELTEICKQARAGNITGIQPIPLEKNHLPANPTANNSVSLLSIKDVVGVNNLALSQTLYFEPNGLTVIYGDNGAGKSGYARILKRACRARHQGNIHPNIYAQGGTPPALPSAALTYSIGGIVQTSETWQNSENPHPIFSAVSVFDSKCAAVHIDEKNEVAFRPFGLDVPDELASVCQRVKDSLSAEQKQLEKARNPVFSAPTWKNYTAVGKILASLDHNTDIDSVSALGTLSEDETARLMRLREDLSKNPATATAEQKNKADNIKGLLNFITLVSNQTTDEGLQRLFNLSQDAKLKRKAARIAAERAFSGESLKDIGGEVWWILWEAARHYYTHNYPAQLFPPSEEALCVLCQQPLTSEARQRMTRFEDFIKNDAEQHALEAENIFKVAYQKLMALNFDIRPLNPNHREIALQRPDLAKKTLRFIASARLRRYTLVKALKNATELHLPVTVQNPKESLEQLEKTIRDYALELGKSASGEERKKLEKDSTELSDREILRGIMPTVKEEINRLKGIHFLGECISDTTTNAITKLGNDVADTVITPKLRDKFQEEIVKLAAEKVRVEMVRSGGKFGSPQYQIRLFAKPDAKVGVILSEGEQTCVALAAFLTELATAMHRSAIVFDDPVSSLDHRWRKQVAKRLVEETQNRQVIVLTHDLVFVNDLNDLSKEKGFPVKFITISRGSKGAGMVSDGLPWQGKSVEDRIDKLEKVCRAAETLYENNQEEEYKEQAVKVYNNLRATWERAVEEVAFFRVVQRHRDYIETTNLKKVTVLSEIDCESFQDGFKKCCDIIDAHDPSSARNGAVPTPDEIIKDIQSLKEWVTNLRGRQKNIR</sequence>
<dbReference type="CDD" id="cd00267">
    <property type="entry name" value="ABC_ATPase"/>
    <property type="match status" value="1"/>
</dbReference>
<dbReference type="InterPro" id="IPR026866">
    <property type="entry name" value="CR006_AAA"/>
</dbReference>
<reference evidence="2 3" key="1">
    <citation type="submission" date="2018-04" db="EMBL/GenBank/DDBJ databases">
        <title>Active sludge and wastewater microbial communities from Klosterneuburg, Austria.</title>
        <authorList>
            <person name="Wagner M."/>
        </authorList>
    </citation>
    <scope>NUCLEOTIDE SEQUENCE [LARGE SCALE GENOMIC DNA]</scope>
    <source>
        <strain evidence="2 3">Nm49</strain>
    </source>
</reference>
<dbReference type="SUPFAM" id="SSF52540">
    <property type="entry name" value="P-loop containing nucleoside triphosphate hydrolases"/>
    <property type="match status" value="1"/>
</dbReference>
<organism evidence="2 3">
    <name type="scientific">Nitrosomonas oligotropha</name>
    <dbReference type="NCBI Taxonomy" id="42354"/>
    <lineage>
        <taxon>Bacteria</taxon>
        <taxon>Pseudomonadati</taxon>
        <taxon>Pseudomonadota</taxon>
        <taxon>Betaproteobacteria</taxon>
        <taxon>Nitrosomonadales</taxon>
        <taxon>Nitrosomonadaceae</taxon>
        <taxon>Nitrosomonas</taxon>
    </lineage>
</organism>
<evidence type="ECO:0000313" key="3">
    <source>
        <dbReference type="Proteomes" id="UP000244128"/>
    </source>
</evidence>
<gene>
    <name evidence="2" type="ORF">C8R26_11844</name>
</gene>
<dbReference type="PANTHER" id="PTHR32182">
    <property type="entry name" value="DNA REPLICATION AND REPAIR PROTEIN RECF"/>
    <property type="match status" value="1"/>
</dbReference>
<dbReference type="EMBL" id="QAOI01000018">
    <property type="protein sequence ID" value="PTQ76388.1"/>
    <property type="molecule type" value="Genomic_DNA"/>
</dbReference>
<name>A0A2T5HY37_9PROT</name>
<accession>A0A2T5HY37</accession>
<dbReference type="PANTHER" id="PTHR32182:SF22">
    <property type="entry name" value="ATP-DEPENDENT ENDONUCLEASE, OLD FAMILY-RELATED"/>
    <property type="match status" value="1"/>
</dbReference>
<dbReference type="AlphaFoldDB" id="A0A2T5HY37"/>
<dbReference type="GO" id="GO:0000731">
    <property type="term" value="P:DNA synthesis involved in DNA repair"/>
    <property type="evidence" value="ECO:0007669"/>
    <property type="project" value="TreeGrafter"/>
</dbReference>
<comment type="caution">
    <text evidence="2">The sequence shown here is derived from an EMBL/GenBank/DDBJ whole genome shotgun (WGS) entry which is preliminary data.</text>
</comment>
<dbReference type="Gene3D" id="3.40.50.300">
    <property type="entry name" value="P-loop containing nucleotide triphosphate hydrolases"/>
    <property type="match status" value="1"/>
</dbReference>
<feature type="domain" description="Protein CR006 P-loop" evidence="1">
    <location>
        <begin position="395"/>
        <end position="783"/>
    </location>
</feature>
<dbReference type="RefSeq" id="WP_107803779.1">
    <property type="nucleotide sequence ID" value="NZ_QAOI01000018.1"/>
</dbReference>
<evidence type="ECO:0000313" key="2">
    <source>
        <dbReference type="EMBL" id="PTQ76388.1"/>
    </source>
</evidence>
<protein>
    <submittedName>
        <fullName evidence="2">AAA domain-containing protein</fullName>
    </submittedName>
</protein>
<dbReference type="GO" id="GO:0006302">
    <property type="term" value="P:double-strand break repair"/>
    <property type="evidence" value="ECO:0007669"/>
    <property type="project" value="TreeGrafter"/>
</dbReference>
<proteinExistence type="predicted"/>
<evidence type="ECO:0000259" key="1">
    <source>
        <dbReference type="Pfam" id="PF13166"/>
    </source>
</evidence>